<sequence>MPGKKPLFTDVNRVEVSADVVNSDRGPVLSLDRLEADGSRTNLLLLNIYDAKHLSEACTRYRSQAFIANFDGFTSGLSAKDHEDIHGDD</sequence>
<dbReference type="Proteomes" id="UP001081709">
    <property type="component" value="Unassembled WGS sequence"/>
</dbReference>
<protein>
    <submittedName>
        <fullName evidence="2">Uncharacterized protein</fullName>
    </submittedName>
</protein>
<evidence type="ECO:0000313" key="3">
    <source>
        <dbReference type="Proteomes" id="UP001071478"/>
    </source>
</evidence>
<reference evidence="2" key="1">
    <citation type="submission" date="2022-11" db="EMBL/GenBank/DDBJ databases">
        <title>Corynebacterium sp. isolated from Penguins.</title>
        <authorList>
            <person name="Sedlar K."/>
            <person name="Svec P."/>
        </authorList>
    </citation>
    <scope>NUCLEOTIDE SEQUENCE</scope>
    <source>
        <strain evidence="1">P7003</strain>
        <strain evidence="2">P7374</strain>
    </source>
</reference>
<dbReference type="EMBL" id="JAPMKU010000003">
    <property type="protein sequence ID" value="MCX7468876.1"/>
    <property type="molecule type" value="Genomic_DNA"/>
</dbReference>
<dbReference type="Proteomes" id="UP001071478">
    <property type="component" value="Unassembled WGS sequence"/>
</dbReference>
<dbReference type="AlphaFoldDB" id="A0A9Q4GJ07"/>
<comment type="caution">
    <text evidence="2">The sequence shown here is derived from an EMBL/GenBank/DDBJ whole genome shotgun (WGS) entry which is preliminary data.</text>
</comment>
<dbReference type="EMBL" id="JAPMKV010000002">
    <property type="protein sequence ID" value="MCX7444285.1"/>
    <property type="molecule type" value="Genomic_DNA"/>
</dbReference>
<evidence type="ECO:0000313" key="1">
    <source>
        <dbReference type="EMBL" id="MCX7444285.1"/>
    </source>
</evidence>
<proteinExistence type="predicted"/>
<organism evidence="2 3">
    <name type="scientific">Corynebacterium pygosceleis</name>
    <dbReference type="NCBI Taxonomy" id="2800406"/>
    <lineage>
        <taxon>Bacteria</taxon>
        <taxon>Bacillati</taxon>
        <taxon>Actinomycetota</taxon>
        <taxon>Actinomycetes</taxon>
        <taxon>Mycobacteriales</taxon>
        <taxon>Corynebacteriaceae</taxon>
        <taxon>Corynebacterium</taxon>
    </lineage>
</organism>
<evidence type="ECO:0000313" key="2">
    <source>
        <dbReference type="EMBL" id="MCX7468876.1"/>
    </source>
</evidence>
<keyword evidence="4" id="KW-1185">Reference proteome</keyword>
<accession>A0A9Q4GJ07</accession>
<gene>
    <name evidence="1" type="ORF">OS125_03365</name>
    <name evidence="2" type="ORF">OS129_08315</name>
</gene>
<evidence type="ECO:0000313" key="4">
    <source>
        <dbReference type="Proteomes" id="UP001081709"/>
    </source>
</evidence>
<dbReference type="RefSeq" id="WP_200250888.1">
    <property type="nucleotide sequence ID" value="NZ_JAENIQ020000003.1"/>
</dbReference>
<name>A0A9Q4GJ07_9CORY</name>